<accession>A0ABV7K6R1</accession>
<protein>
    <submittedName>
        <fullName evidence="2">Uncharacterized protein</fullName>
    </submittedName>
</protein>
<sequence length="158" mass="17569">MSKLQQGSSNELEGIRQKAAAHFAPSMLYEALLRLSRACGAESLDRFEKAMVQMIDRSSADDTDFEDMKEFATEQLYACVRAVKSSPDMTQPLEDVQSRRTQGRSEKAETLEGQLQQGLEDTFPASDPPAVVSTAIAGRTKPLVGTDEVLRKRKREEK</sequence>
<reference evidence="3" key="1">
    <citation type="journal article" date="2019" name="Int. J. Syst. Evol. Microbiol.">
        <title>The Global Catalogue of Microorganisms (GCM) 10K type strain sequencing project: providing services to taxonomists for standard genome sequencing and annotation.</title>
        <authorList>
            <consortium name="The Broad Institute Genomics Platform"/>
            <consortium name="The Broad Institute Genome Sequencing Center for Infectious Disease"/>
            <person name="Wu L."/>
            <person name="Ma J."/>
        </authorList>
    </citation>
    <scope>NUCLEOTIDE SEQUENCE [LARGE SCALE GENOMIC DNA]</scope>
    <source>
        <strain evidence="3">KCTC 52165</strain>
    </source>
</reference>
<evidence type="ECO:0000313" key="3">
    <source>
        <dbReference type="Proteomes" id="UP001595583"/>
    </source>
</evidence>
<evidence type="ECO:0000313" key="2">
    <source>
        <dbReference type="EMBL" id="MFC3204686.1"/>
    </source>
</evidence>
<feature type="region of interest" description="Disordered" evidence="1">
    <location>
        <begin position="87"/>
        <end position="114"/>
    </location>
</feature>
<comment type="caution">
    <text evidence="2">The sequence shown here is derived from an EMBL/GenBank/DDBJ whole genome shotgun (WGS) entry which is preliminary data.</text>
</comment>
<evidence type="ECO:0000256" key="1">
    <source>
        <dbReference type="SAM" id="MobiDB-lite"/>
    </source>
</evidence>
<dbReference type="RefSeq" id="WP_378217403.1">
    <property type="nucleotide sequence ID" value="NZ_JBHRTK010000001.1"/>
</dbReference>
<organism evidence="2 3">
    <name type="scientific">Aquamicrobium soli</name>
    <dbReference type="NCBI Taxonomy" id="1811518"/>
    <lineage>
        <taxon>Bacteria</taxon>
        <taxon>Pseudomonadati</taxon>
        <taxon>Pseudomonadota</taxon>
        <taxon>Alphaproteobacteria</taxon>
        <taxon>Hyphomicrobiales</taxon>
        <taxon>Phyllobacteriaceae</taxon>
        <taxon>Aquamicrobium</taxon>
    </lineage>
</organism>
<gene>
    <name evidence="2" type="ORF">ACFOHJ_00465</name>
</gene>
<name>A0ABV7K6R1_9HYPH</name>
<proteinExistence type="predicted"/>
<dbReference type="EMBL" id="JBHRTK010000001">
    <property type="protein sequence ID" value="MFC3204686.1"/>
    <property type="molecule type" value="Genomic_DNA"/>
</dbReference>
<keyword evidence="3" id="KW-1185">Reference proteome</keyword>
<dbReference type="Proteomes" id="UP001595583">
    <property type="component" value="Unassembled WGS sequence"/>
</dbReference>